<sequence>MRLRLRTILLISFVASHAAVLTAGPSLHAILGVEHGLSGSANPGGDDRSGGPAHAPGHASHDCAACHLLSLTPHNPDSVVAFSAHSTGRVLLPLRVTPPPLEARSDSPSRAPPASHPDARTA</sequence>
<feature type="signal peptide" evidence="2">
    <location>
        <begin position="1"/>
        <end position="18"/>
    </location>
</feature>
<comment type="caution">
    <text evidence="3">The sequence shown here is derived from an EMBL/GenBank/DDBJ whole genome shotgun (WGS) entry which is preliminary data.</text>
</comment>
<name>A0ABT6FDV2_9BACT</name>
<evidence type="ECO:0000313" key="4">
    <source>
        <dbReference type="Proteomes" id="UP001216907"/>
    </source>
</evidence>
<feature type="region of interest" description="Disordered" evidence="1">
    <location>
        <begin position="35"/>
        <end position="59"/>
    </location>
</feature>
<dbReference type="RefSeq" id="WP_277862059.1">
    <property type="nucleotide sequence ID" value="NZ_JARRAG010000002.1"/>
</dbReference>
<keyword evidence="4" id="KW-1185">Reference proteome</keyword>
<dbReference type="EMBL" id="JARRAG010000002">
    <property type="protein sequence ID" value="MDG3005729.1"/>
    <property type="molecule type" value="Genomic_DNA"/>
</dbReference>
<dbReference type="Pfam" id="PF11162">
    <property type="entry name" value="DUF2946"/>
    <property type="match status" value="1"/>
</dbReference>
<feature type="chain" id="PRO_5046626613" evidence="2">
    <location>
        <begin position="19"/>
        <end position="122"/>
    </location>
</feature>
<proteinExistence type="predicted"/>
<protein>
    <submittedName>
        <fullName evidence="3">DUF2946 family protein</fullName>
    </submittedName>
</protein>
<evidence type="ECO:0000256" key="2">
    <source>
        <dbReference type="SAM" id="SignalP"/>
    </source>
</evidence>
<organism evidence="3 4">
    <name type="scientific">Paludisphaera mucosa</name>
    <dbReference type="NCBI Taxonomy" id="3030827"/>
    <lineage>
        <taxon>Bacteria</taxon>
        <taxon>Pseudomonadati</taxon>
        <taxon>Planctomycetota</taxon>
        <taxon>Planctomycetia</taxon>
        <taxon>Isosphaerales</taxon>
        <taxon>Isosphaeraceae</taxon>
        <taxon>Paludisphaera</taxon>
    </lineage>
</organism>
<dbReference type="Proteomes" id="UP001216907">
    <property type="component" value="Unassembled WGS sequence"/>
</dbReference>
<feature type="region of interest" description="Disordered" evidence="1">
    <location>
        <begin position="95"/>
        <end position="122"/>
    </location>
</feature>
<gene>
    <name evidence="3" type="ORF">PZE19_18225</name>
</gene>
<evidence type="ECO:0000256" key="1">
    <source>
        <dbReference type="SAM" id="MobiDB-lite"/>
    </source>
</evidence>
<accession>A0ABT6FDV2</accession>
<keyword evidence="2" id="KW-0732">Signal</keyword>
<dbReference type="InterPro" id="IPR021333">
    <property type="entry name" value="DUF2946"/>
</dbReference>
<evidence type="ECO:0000313" key="3">
    <source>
        <dbReference type="EMBL" id="MDG3005729.1"/>
    </source>
</evidence>
<reference evidence="3 4" key="1">
    <citation type="submission" date="2023-03" db="EMBL/GenBank/DDBJ databases">
        <title>Paludisphaera mucosa sp. nov. a novel planctomycete from northern fen.</title>
        <authorList>
            <person name="Ivanova A."/>
        </authorList>
    </citation>
    <scope>NUCLEOTIDE SEQUENCE [LARGE SCALE GENOMIC DNA]</scope>
    <source>
        <strain evidence="3 4">Pla2</strain>
    </source>
</reference>